<dbReference type="Proteomes" id="UP000325081">
    <property type="component" value="Unassembled WGS sequence"/>
</dbReference>
<evidence type="ECO:0000256" key="1">
    <source>
        <dbReference type="SAM" id="MobiDB-lite"/>
    </source>
</evidence>
<evidence type="ECO:0000313" key="2">
    <source>
        <dbReference type="EMBL" id="GER50056.1"/>
    </source>
</evidence>
<accession>A0A5A7QYF7</accession>
<feature type="region of interest" description="Disordered" evidence="1">
    <location>
        <begin position="1"/>
        <end position="105"/>
    </location>
</feature>
<feature type="compositionally biased region" description="Basic residues" evidence="1">
    <location>
        <begin position="95"/>
        <end position="105"/>
    </location>
</feature>
<sequence>MTKAGGLARSETRQYEKTDMASDKMNKGLPMTDGLSTGSETANPKFEGNMPTIQQKESTLMPEVQTPQTQQKESTMQNQSHQNGSTPDPPSHQGNQHRHISLLKI</sequence>
<dbReference type="AlphaFoldDB" id="A0A5A7QYF7"/>
<dbReference type="EMBL" id="BKCP01009070">
    <property type="protein sequence ID" value="GER50056.1"/>
    <property type="molecule type" value="Genomic_DNA"/>
</dbReference>
<proteinExistence type="predicted"/>
<feature type="compositionally biased region" description="Basic and acidic residues" evidence="1">
    <location>
        <begin position="10"/>
        <end position="26"/>
    </location>
</feature>
<gene>
    <name evidence="2" type="ORF">STAS_27338</name>
</gene>
<reference evidence="3" key="1">
    <citation type="journal article" date="2019" name="Curr. Biol.">
        <title>Genome Sequence of Striga asiatica Provides Insight into the Evolution of Plant Parasitism.</title>
        <authorList>
            <person name="Yoshida S."/>
            <person name="Kim S."/>
            <person name="Wafula E.K."/>
            <person name="Tanskanen J."/>
            <person name="Kim Y.M."/>
            <person name="Honaas L."/>
            <person name="Yang Z."/>
            <person name="Spallek T."/>
            <person name="Conn C.E."/>
            <person name="Ichihashi Y."/>
            <person name="Cheong K."/>
            <person name="Cui S."/>
            <person name="Der J.P."/>
            <person name="Gundlach H."/>
            <person name="Jiao Y."/>
            <person name="Hori C."/>
            <person name="Ishida J.K."/>
            <person name="Kasahara H."/>
            <person name="Kiba T."/>
            <person name="Kim M.S."/>
            <person name="Koo N."/>
            <person name="Laohavisit A."/>
            <person name="Lee Y.H."/>
            <person name="Lumba S."/>
            <person name="McCourt P."/>
            <person name="Mortimer J.C."/>
            <person name="Mutuku J.M."/>
            <person name="Nomura T."/>
            <person name="Sasaki-Sekimoto Y."/>
            <person name="Seto Y."/>
            <person name="Wang Y."/>
            <person name="Wakatake T."/>
            <person name="Sakakibara H."/>
            <person name="Demura T."/>
            <person name="Yamaguchi S."/>
            <person name="Yoneyama K."/>
            <person name="Manabe R.I."/>
            <person name="Nelson D.C."/>
            <person name="Schulman A.H."/>
            <person name="Timko M.P."/>
            <person name="dePamphilis C.W."/>
            <person name="Choi D."/>
            <person name="Shirasu K."/>
        </authorList>
    </citation>
    <scope>NUCLEOTIDE SEQUENCE [LARGE SCALE GENOMIC DNA]</scope>
    <source>
        <strain evidence="3">cv. UVA1</strain>
    </source>
</reference>
<organism evidence="2 3">
    <name type="scientific">Striga asiatica</name>
    <name type="common">Asiatic witchweed</name>
    <name type="synonym">Buchnera asiatica</name>
    <dbReference type="NCBI Taxonomy" id="4170"/>
    <lineage>
        <taxon>Eukaryota</taxon>
        <taxon>Viridiplantae</taxon>
        <taxon>Streptophyta</taxon>
        <taxon>Embryophyta</taxon>
        <taxon>Tracheophyta</taxon>
        <taxon>Spermatophyta</taxon>
        <taxon>Magnoliopsida</taxon>
        <taxon>eudicotyledons</taxon>
        <taxon>Gunneridae</taxon>
        <taxon>Pentapetalae</taxon>
        <taxon>asterids</taxon>
        <taxon>lamiids</taxon>
        <taxon>Lamiales</taxon>
        <taxon>Orobanchaceae</taxon>
        <taxon>Buchnereae</taxon>
        <taxon>Striga</taxon>
    </lineage>
</organism>
<comment type="caution">
    <text evidence="2">The sequence shown here is derived from an EMBL/GenBank/DDBJ whole genome shotgun (WGS) entry which is preliminary data.</text>
</comment>
<feature type="compositionally biased region" description="Polar residues" evidence="1">
    <location>
        <begin position="65"/>
        <end position="86"/>
    </location>
</feature>
<keyword evidence="3" id="KW-1185">Reference proteome</keyword>
<protein>
    <submittedName>
        <fullName evidence="2">Squamosa promoter binding protein-like 8</fullName>
    </submittedName>
</protein>
<evidence type="ECO:0000313" key="3">
    <source>
        <dbReference type="Proteomes" id="UP000325081"/>
    </source>
</evidence>
<name>A0A5A7QYF7_STRAF</name>